<accession>A0A225D4Q3</accession>
<dbReference type="EMBL" id="NIDE01000017">
    <property type="protein sequence ID" value="OWK36581.1"/>
    <property type="molecule type" value="Genomic_DNA"/>
</dbReference>
<evidence type="ECO:0000313" key="1">
    <source>
        <dbReference type="EMBL" id="OWK36581.1"/>
    </source>
</evidence>
<keyword evidence="2" id="KW-1185">Reference proteome</keyword>
<sequence length="297" mass="32815">MPPKPFDPTLKALVETSPESWLPLVGGPPGPADVIDADIATVSGAADKVIRVRAKPTYLLHLEFAVGHDTAALPRKLLVRNGLLDDRHDLLVRSVVVLLRSEADSPKLDGRYIRQFHGQPAYLSFMYQVIRVWQLPPEKLLSAGPALFPLAPISAVTEQDVPGIIKRMGASLTEREASFVWPATFLLLGLRYTPSAAARLLRGMVSMKESSTYQAILEEGREEGREEGAVIEARRLLRLFGERLFGPPDARTARVIDHLNDRAQLEELHGRVPTAAGWNELIPKTAAPRRRGNKKQP</sequence>
<dbReference type="AlphaFoldDB" id="A0A225D4Q3"/>
<dbReference type="Proteomes" id="UP000214646">
    <property type="component" value="Unassembled WGS sequence"/>
</dbReference>
<dbReference type="PANTHER" id="PTHR34613">
    <property type="entry name" value="SLL0800 PROTEIN"/>
    <property type="match status" value="1"/>
</dbReference>
<name>A0A225D4Q3_9BACT</name>
<dbReference type="PANTHER" id="PTHR34613:SF1">
    <property type="entry name" value="SLL6017 PROTEIN"/>
    <property type="match status" value="1"/>
</dbReference>
<proteinExistence type="predicted"/>
<organism evidence="1 2">
    <name type="scientific">Fimbriiglobus ruber</name>
    <dbReference type="NCBI Taxonomy" id="1908690"/>
    <lineage>
        <taxon>Bacteria</taxon>
        <taxon>Pseudomonadati</taxon>
        <taxon>Planctomycetota</taxon>
        <taxon>Planctomycetia</taxon>
        <taxon>Gemmatales</taxon>
        <taxon>Gemmataceae</taxon>
        <taxon>Fimbriiglobus</taxon>
    </lineage>
</organism>
<gene>
    <name evidence="1" type="ORF">FRUB_09144</name>
</gene>
<evidence type="ECO:0000313" key="2">
    <source>
        <dbReference type="Proteomes" id="UP000214646"/>
    </source>
</evidence>
<dbReference type="OrthoDB" id="263971at2"/>
<comment type="caution">
    <text evidence="1">The sequence shown here is derived from an EMBL/GenBank/DDBJ whole genome shotgun (WGS) entry which is preliminary data.</text>
</comment>
<dbReference type="RefSeq" id="WP_088259569.1">
    <property type="nucleotide sequence ID" value="NZ_NIDE01000017.1"/>
</dbReference>
<protein>
    <submittedName>
        <fullName evidence="1">Uncharacterized protein</fullName>
    </submittedName>
</protein>
<reference evidence="2" key="1">
    <citation type="submission" date="2017-06" db="EMBL/GenBank/DDBJ databases">
        <title>Genome analysis of Fimbriiglobus ruber SP5, the first member of the order Planctomycetales with confirmed chitinolytic capability.</title>
        <authorList>
            <person name="Ravin N.V."/>
            <person name="Rakitin A.L."/>
            <person name="Ivanova A.A."/>
            <person name="Beletsky A.V."/>
            <person name="Kulichevskaya I.S."/>
            <person name="Mardanov A.V."/>
            <person name="Dedysh S.N."/>
        </authorList>
    </citation>
    <scope>NUCLEOTIDE SEQUENCE [LARGE SCALE GENOMIC DNA]</scope>
    <source>
        <strain evidence="2">SP5</strain>
    </source>
</reference>